<comment type="subcellular location">
    <subcellularLocation>
        <location evidence="1">Endomembrane system</location>
        <topology evidence="1">Multi-pass membrane protein</topology>
    </subcellularLocation>
</comment>
<dbReference type="InterPro" id="IPR007318">
    <property type="entry name" value="Phopholipid_MeTrfase"/>
</dbReference>
<sequence>MTNLEHKIPPPLVAVMCGLVIWWLAGTTPGVVDPYGVAQPLAVLVAIMGLVFDSGGVLAFVKQKTTVNPIQINQASSLVTTGLYRFSRNPMYLGMALLLTSLTIWVQAPAGLVGVGLFVAFITRFQILPEERVLESLFGKDYIAYKGRVRRWF</sequence>
<evidence type="ECO:0000256" key="3">
    <source>
        <dbReference type="ARBA" id="ARBA00022989"/>
    </source>
</evidence>
<accession>A0ABQ0A334</accession>
<protein>
    <submittedName>
        <fullName evidence="6">Isoprenylcysteine carboxylmethyltransferase family protein</fullName>
    </submittedName>
</protein>
<dbReference type="EMBL" id="BAABWH010000010">
    <property type="protein sequence ID" value="GAA6146813.1"/>
    <property type="molecule type" value="Genomic_DNA"/>
</dbReference>
<dbReference type="Proteomes" id="UP001481413">
    <property type="component" value="Unassembled WGS sequence"/>
</dbReference>
<comment type="caution">
    <text evidence="6">The sequence shown here is derived from an EMBL/GenBank/DDBJ whole genome shotgun (WGS) entry which is preliminary data.</text>
</comment>
<reference evidence="6 7" key="1">
    <citation type="submission" date="2024-04" db="EMBL/GenBank/DDBJ databases">
        <title>Draft genome sequence of Thalassolituus maritimus NBRC 116585.</title>
        <authorList>
            <person name="Miyakawa T."/>
            <person name="Kusuya Y."/>
            <person name="Miura T."/>
        </authorList>
    </citation>
    <scope>NUCLEOTIDE SEQUENCE [LARGE SCALE GENOMIC DNA]</scope>
    <source>
        <strain evidence="6 7">5NW40-0001</strain>
    </source>
</reference>
<evidence type="ECO:0000256" key="2">
    <source>
        <dbReference type="ARBA" id="ARBA00022692"/>
    </source>
</evidence>
<dbReference type="Gene3D" id="1.20.120.1630">
    <property type="match status" value="1"/>
</dbReference>
<dbReference type="PANTHER" id="PTHR12714">
    <property type="entry name" value="PROTEIN-S ISOPRENYLCYSTEINE O-METHYLTRANSFERASE"/>
    <property type="match status" value="1"/>
</dbReference>
<evidence type="ECO:0000256" key="4">
    <source>
        <dbReference type="ARBA" id="ARBA00023136"/>
    </source>
</evidence>
<keyword evidence="3 5" id="KW-1133">Transmembrane helix</keyword>
<feature type="transmembrane region" description="Helical" evidence="5">
    <location>
        <begin position="12"/>
        <end position="32"/>
    </location>
</feature>
<keyword evidence="2 5" id="KW-0812">Transmembrane</keyword>
<keyword evidence="7" id="KW-1185">Reference proteome</keyword>
<gene>
    <name evidence="6" type="ORF">NBRC116585_29320</name>
</gene>
<feature type="transmembrane region" description="Helical" evidence="5">
    <location>
        <begin position="92"/>
        <end position="122"/>
    </location>
</feature>
<dbReference type="RefSeq" id="WP_353296023.1">
    <property type="nucleotide sequence ID" value="NZ_BAABWH010000010.1"/>
</dbReference>
<organism evidence="6 7">
    <name type="scientific">Thalassolituus maritimus</name>
    <dbReference type="NCBI Taxonomy" id="484498"/>
    <lineage>
        <taxon>Bacteria</taxon>
        <taxon>Pseudomonadati</taxon>
        <taxon>Pseudomonadota</taxon>
        <taxon>Gammaproteobacteria</taxon>
        <taxon>Oceanospirillales</taxon>
        <taxon>Oceanospirillaceae</taxon>
        <taxon>Thalassolituus</taxon>
    </lineage>
</organism>
<feature type="transmembrane region" description="Helical" evidence="5">
    <location>
        <begin position="38"/>
        <end position="61"/>
    </location>
</feature>
<dbReference type="Pfam" id="PF04191">
    <property type="entry name" value="PEMT"/>
    <property type="match status" value="1"/>
</dbReference>
<evidence type="ECO:0000256" key="5">
    <source>
        <dbReference type="SAM" id="Phobius"/>
    </source>
</evidence>
<evidence type="ECO:0000313" key="6">
    <source>
        <dbReference type="EMBL" id="GAA6146813.1"/>
    </source>
</evidence>
<evidence type="ECO:0000313" key="7">
    <source>
        <dbReference type="Proteomes" id="UP001481413"/>
    </source>
</evidence>
<dbReference type="PANTHER" id="PTHR12714:SF24">
    <property type="entry name" value="SLR1182 PROTEIN"/>
    <property type="match status" value="1"/>
</dbReference>
<name>A0ABQ0A334_9GAMM</name>
<proteinExistence type="predicted"/>
<keyword evidence="4 5" id="KW-0472">Membrane</keyword>
<evidence type="ECO:0000256" key="1">
    <source>
        <dbReference type="ARBA" id="ARBA00004127"/>
    </source>
</evidence>